<protein>
    <submittedName>
        <fullName evidence="2">Uncharacterized protein</fullName>
    </submittedName>
</protein>
<sequence length="182" mass="20991">MAPTKDEALQLHSDLTINGKLYQQGEVVPWYMIYPFFGLHMLAFGLSGFFMAYADQGPPLTFLYMHGGFAVFVYVIFYLAIFGVDRVKWMFINAALGLFGIYAQINWILGWFNKSASDYGWATHVIPFLYYVLYTFLLYHFVLEVTGANRSPRRRQWVEFGYVIVSVLVYGLIWFFGGTGSE</sequence>
<accession>A0A5N0TCJ7</accession>
<proteinExistence type="predicted"/>
<organism evidence="2 3">
    <name type="scientific">Marinihelvus fidelis</name>
    <dbReference type="NCBI Taxonomy" id="2613842"/>
    <lineage>
        <taxon>Bacteria</taxon>
        <taxon>Pseudomonadati</taxon>
        <taxon>Pseudomonadota</taxon>
        <taxon>Gammaproteobacteria</taxon>
        <taxon>Chromatiales</taxon>
        <taxon>Wenzhouxiangellaceae</taxon>
        <taxon>Marinihelvus</taxon>
    </lineage>
</organism>
<comment type="caution">
    <text evidence="2">The sequence shown here is derived from an EMBL/GenBank/DDBJ whole genome shotgun (WGS) entry which is preliminary data.</text>
</comment>
<dbReference type="AlphaFoldDB" id="A0A5N0TCJ7"/>
<feature type="transmembrane region" description="Helical" evidence="1">
    <location>
        <begin position="60"/>
        <end position="82"/>
    </location>
</feature>
<keyword evidence="1" id="KW-0472">Membrane</keyword>
<keyword evidence="3" id="KW-1185">Reference proteome</keyword>
<feature type="transmembrane region" description="Helical" evidence="1">
    <location>
        <begin position="121"/>
        <end position="145"/>
    </location>
</feature>
<evidence type="ECO:0000313" key="2">
    <source>
        <dbReference type="EMBL" id="KAA9132690.1"/>
    </source>
</evidence>
<dbReference type="EMBL" id="VYXP01000003">
    <property type="protein sequence ID" value="KAA9132690.1"/>
    <property type="molecule type" value="Genomic_DNA"/>
</dbReference>
<feature type="transmembrane region" description="Helical" evidence="1">
    <location>
        <begin position="157"/>
        <end position="177"/>
    </location>
</feature>
<dbReference type="Proteomes" id="UP000325372">
    <property type="component" value="Unassembled WGS sequence"/>
</dbReference>
<dbReference type="RefSeq" id="WP_150863412.1">
    <property type="nucleotide sequence ID" value="NZ_VYXP01000003.1"/>
</dbReference>
<evidence type="ECO:0000256" key="1">
    <source>
        <dbReference type="SAM" id="Phobius"/>
    </source>
</evidence>
<name>A0A5N0TCJ7_9GAMM</name>
<keyword evidence="1" id="KW-1133">Transmembrane helix</keyword>
<feature type="transmembrane region" description="Helical" evidence="1">
    <location>
        <begin position="89"/>
        <end position="109"/>
    </location>
</feature>
<gene>
    <name evidence="2" type="ORF">F3N42_05605</name>
</gene>
<feature type="transmembrane region" description="Helical" evidence="1">
    <location>
        <begin position="30"/>
        <end position="54"/>
    </location>
</feature>
<evidence type="ECO:0000313" key="3">
    <source>
        <dbReference type="Proteomes" id="UP000325372"/>
    </source>
</evidence>
<reference evidence="2 3" key="1">
    <citation type="submission" date="2019-09" db="EMBL/GenBank/DDBJ databases">
        <title>Wenzhouxiangella sp. Genome sequencing and assembly.</title>
        <authorList>
            <person name="Zhang R."/>
        </authorList>
    </citation>
    <scope>NUCLEOTIDE SEQUENCE [LARGE SCALE GENOMIC DNA]</scope>
    <source>
        <strain evidence="2 3">W260</strain>
    </source>
</reference>
<keyword evidence="1" id="KW-0812">Transmembrane</keyword>